<keyword evidence="3" id="KW-1185">Reference proteome</keyword>
<dbReference type="PROSITE" id="PS50943">
    <property type="entry name" value="HTH_CROC1"/>
    <property type="match status" value="1"/>
</dbReference>
<gene>
    <name evidence="2" type="ORF">JOC54_002711</name>
</gene>
<dbReference type="EMBL" id="JAFBCV010000008">
    <property type="protein sequence ID" value="MBM7839431.1"/>
    <property type="molecule type" value="Genomic_DNA"/>
</dbReference>
<evidence type="ECO:0000259" key="1">
    <source>
        <dbReference type="PROSITE" id="PS50943"/>
    </source>
</evidence>
<evidence type="ECO:0000313" key="2">
    <source>
        <dbReference type="EMBL" id="MBM7839431.1"/>
    </source>
</evidence>
<accession>A0ABS2SW89</accession>
<dbReference type="SUPFAM" id="SSF47413">
    <property type="entry name" value="lambda repressor-like DNA-binding domains"/>
    <property type="match status" value="1"/>
</dbReference>
<dbReference type="RefSeq" id="WP_204466678.1">
    <property type="nucleotide sequence ID" value="NZ_JAFBCV010000008.1"/>
</dbReference>
<protein>
    <submittedName>
        <fullName evidence="2">Transcriptional regulator with XRE-family HTH domain</fullName>
    </submittedName>
</protein>
<name>A0ABS2SW89_9BACI</name>
<dbReference type="Gene3D" id="1.10.260.40">
    <property type="entry name" value="lambda repressor-like DNA-binding domains"/>
    <property type="match status" value="1"/>
</dbReference>
<organism evidence="2 3">
    <name type="scientific">Shouchella xiaoxiensis</name>
    <dbReference type="NCBI Taxonomy" id="766895"/>
    <lineage>
        <taxon>Bacteria</taxon>
        <taxon>Bacillati</taxon>
        <taxon>Bacillota</taxon>
        <taxon>Bacilli</taxon>
        <taxon>Bacillales</taxon>
        <taxon>Bacillaceae</taxon>
        <taxon>Shouchella</taxon>
    </lineage>
</organism>
<feature type="domain" description="HTH cro/C1-type" evidence="1">
    <location>
        <begin position="38"/>
        <end position="88"/>
    </location>
</feature>
<dbReference type="CDD" id="cd00093">
    <property type="entry name" value="HTH_XRE"/>
    <property type="match status" value="1"/>
</dbReference>
<dbReference type="InterPro" id="IPR001387">
    <property type="entry name" value="Cro/C1-type_HTH"/>
</dbReference>
<sequence>MKDLNQLGKELSEHSSETTIRKTDSLSNVFANAIFSSRLDNGMTQKELADLSGVSTKTIHCVEAGDNGVSIKTYEKIFKSLGVMITDKNDNGFLING</sequence>
<dbReference type="Proteomes" id="UP001179280">
    <property type="component" value="Unassembled WGS sequence"/>
</dbReference>
<dbReference type="SMART" id="SM00530">
    <property type="entry name" value="HTH_XRE"/>
    <property type="match status" value="1"/>
</dbReference>
<dbReference type="InterPro" id="IPR010982">
    <property type="entry name" value="Lambda_DNA-bd_dom_sf"/>
</dbReference>
<reference evidence="2" key="1">
    <citation type="submission" date="2021-01" db="EMBL/GenBank/DDBJ databases">
        <title>Genomic Encyclopedia of Type Strains, Phase IV (KMG-IV): sequencing the most valuable type-strain genomes for metagenomic binning, comparative biology and taxonomic classification.</title>
        <authorList>
            <person name="Goeker M."/>
        </authorList>
    </citation>
    <scope>NUCLEOTIDE SEQUENCE</scope>
    <source>
        <strain evidence="2">DSM 21943</strain>
    </source>
</reference>
<comment type="caution">
    <text evidence="2">The sequence shown here is derived from an EMBL/GenBank/DDBJ whole genome shotgun (WGS) entry which is preliminary data.</text>
</comment>
<proteinExistence type="predicted"/>
<evidence type="ECO:0000313" key="3">
    <source>
        <dbReference type="Proteomes" id="UP001179280"/>
    </source>
</evidence>
<dbReference type="Pfam" id="PF01381">
    <property type="entry name" value="HTH_3"/>
    <property type="match status" value="1"/>
</dbReference>